<evidence type="ECO:0000313" key="3">
    <source>
        <dbReference type="EMBL" id="OBS22881.1"/>
    </source>
</evidence>
<gene>
    <name evidence="3" type="ORF">FPOA_09204</name>
</gene>
<keyword evidence="2" id="KW-0472">Membrane</keyword>
<feature type="region of interest" description="Disordered" evidence="1">
    <location>
        <begin position="1"/>
        <end position="22"/>
    </location>
</feature>
<reference evidence="3 4" key="1">
    <citation type="submission" date="2016-06" db="EMBL/GenBank/DDBJ databases">
        <title>Living apart together: crosstalk between the core and supernumerary genomes in a fungal plant pathogen.</title>
        <authorList>
            <person name="Vanheule A."/>
            <person name="Audenaert K."/>
            <person name="Warris S."/>
            <person name="Van De Geest H."/>
            <person name="Schijlen E."/>
            <person name="Hofte M."/>
            <person name="De Saeger S."/>
            <person name="Haesaert G."/>
            <person name="Waalwijk C."/>
            <person name="Van Der Lee T."/>
        </authorList>
    </citation>
    <scope>NUCLEOTIDE SEQUENCE [LARGE SCALE GENOMIC DNA]</scope>
    <source>
        <strain evidence="3 4">2516</strain>
    </source>
</reference>
<comment type="caution">
    <text evidence="3">The sequence shown here is derived from an EMBL/GenBank/DDBJ whole genome shotgun (WGS) entry which is preliminary data.</text>
</comment>
<dbReference type="Proteomes" id="UP000091967">
    <property type="component" value="Unassembled WGS sequence"/>
</dbReference>
<evidence type="ECO:0000256" key="1">
    <source>
        <dbReference type="SAM" id="MobiDB-lite"/>
    </source>
</evidence>
<organism evidence="3 4">
    <name type="scientific">Fusarium poae</name>
    <dbReference type="NCBI Taxonomy" id="36050"/>
    <lineage>
        <taxon>Eukaryota</taxon>
        <taxon>Fungi</taxon>
        <taxon>Dikarya</taxon>
        <taxon>Ascomycota</taxon>
        <taxon>Pezizomycotina</taxon>
        <taxon>Sordariomycetes</taxon>
        <taxon>Hypocreomycetidae</taxon>
        <taxon>Hypocreales</taxon>
        <taxon>Nectriaceae</taxon>
        <taxon>Fusarium</taxon>
    </lineage>
</organism>
<keyword evidence="2" id="KW-1133">Transmembrane helix</keyword>
<evidence type="ECO:0000313" key="4">
    <source>
        <dbReference type="Proteomes" id="UP000091967"/>
    </source>
</evidence>
<feature type="transmembrane region" description="Helical" evidence="2">
    <location>
        <begin position="140"/>
        <end position="162"/>
    </location>
</feature>
<proteinExistence type="predicted"/>
<name>A0A1B8ARB3_FUSPO</name>
<accession>A0A1B8ARB3</accession>
<dbReference type="EMBL" id="LYXU01000003">
    <property type="protein sequence ID" value="OBS22881.1"/>
    <property type="molecule type" value="Genomic_DNA"/>
</dbReference>
<evidence type="ECO:0000256" key="2">
    <source>
        <dbReference type="SAM" id="Phobius"/>
    </source>
</evidence>
<sequence>MPKSAPAYTSVTSPSSRELTPACSERRYSSPSIGIDDLASPAQEPALHYRMKLPLIIGETGEIHTLRICIHPDWAIRGTTSTIHLHNQKSSSDGNTHDGVEILNVNYDIVDLWGASLAHHGIQQPHCAMVQPRLRTRWTIVLKTIAIILLPLLFGFLLRYVVDNIPSHPAWVTESLEITPLSIPLANPISYIYREWTEAFLPLLIQIPLPFEHNGQASVAYLDGMLYQEIEDVHMGLHLWNSSQVPGPDPSVLGFFEDAEKAASQDLGDHPEKFGYRLLQGQWVLWFVVSFVKSPTTEEKIEQCALLWNKVRKMNLEALENLKKLDERYSWLDTAGAALLQVRQEWELPSPHHDHWWYPFLAKNPTMLDMLDSINFTVTRLIPWIQPNRLLVTQAIKKLEHLNDVIEAEKKKWDTADAGGGVVVDDVLSPGSTRWIWNTKRVIKSWDGLEEWELMAMMDEWEASYNRVEADDLERPRYPRWTRPSEQPKEKRKWWWWFYD</sequence>
<protein>
    <submittedName>
        <fullName evidence="3">Uncharacterized protein</fullName>
    </submittedName>
</protein>
<dbReference type="AlphaFoldDB" id="A0A1B8ARB3"/>
<keyword evidence="4" id="KW-1185">Reference proteome</keyword>
<dbReference type="OMA" id="ACSERRY"/>
<feature type="compositionally biased region" description="Polar residues" evidence="1">
    <location>
        <begin position="7"/>
        <end position="18"/>
    </location>
</feature>
<keyword evidence="2" id="KW-0812">Transmembrane</keyword>